<dbReference type="AlphaFoldDB" id="V6LU87"/>
<gene>
    <name evidence="1" type="ORF">SS50377_15672</name>
</gene>
<accession>V6LU87</accession>
<organism evidence="1">
    <name type="scientific">Spironucleus salmonicida</name>
    <dbReference type="NCBI Taxonomy" id="348837"/>
    <lineage>
        <taxon>Eukaryota</taxon>
        <taxon>Metamonada</taxon>
        <taxon>Diplomonadida</taxon>
        <taxon>Hexamitidae</taxon>
        <taxon>Hexamitinae</taxon>
        <taxon>Spironucleus</taxon>
    </lineage>
</organism>
<reference evidence="1" key="1">
    <citation type="journal article" date="2014" name="PLoS Genet.">
        <title>The Genome of Spironucleus salmonicida Highlights a Fish Pathogen Adapted to Fluctuating Environments.</title>
        <authorList>
            <person name="Xu F."/>
            <person name="Jerlstrom-Hultqvist J."/>
            <person name="Einarsson E."/>
            <person name="Astvaldsson A."/>
            <person name="Svard S.G."/>
            <person name="Andersson J.O."/>
        </authorList>
    </citation>
    <scope>NUCLEOTIDE SEQUENCE</scope>
</reference>
<dbReference type="EMBL" id="KI546116">
    <property type="protein sequence ID" value="EST44369.1"/>
    <property type="molecule type" value="Genomic_DNA"/>
</dbReference>
<sequence length="135" mass="14950">MARGEHMRLHVAEQGLLVLEGPAGRACEGHLQRSGVFSEGSISGYRGVIRDSRNLAASRRPRNAIYDGYCRVPETVSGAVAGIVPQYARWSGMDQRQFCISRRNTQVAVPPVPKCTARGRAQQQRIPPQFQSKFQ</sequence>
<protein>
    <submittedName>
        <fullName evidence="1">Uncharacterized protein</fullName>
    </submittedName>
</protein>
<evidence type="ECO:0000313" key="1">
    <source>
        <dbReference type="EMBL" id="EST44369.1"/>
    </source>
</evidence>
<name>V6LU87_9EUKA</name>
<proteinExistence type="predicted"/>